<proteinExistence type="predicted"/>
<evidence type="ECO:0000313" key="2">
    <source>
        <dbReference type="EMBL" id="KRX09078.1"/>
    </source>
</evidence>
<evidence type="ECO:0000313" key="3">
    <source>
        <dbReference type="Proteomes" id="UP000054937"/>
    </source>
</evidence>
<keyword evidence="1" id="KW-0472">Membrane</keyword>
<evidence type="ECO:0000256" key="1">
    <source>
        <dbReference type="SAM" id="Phobius"/>
    </source>
</evidence>
<keyword evidence="1" id="KW-1133">Transmembrane helix</keyword>
<dbReference type="AlphaFoldDB" id="A0A0V0R3I9"/>
<protein>
    <submittedName>
        <fullName evidence="2">Uncharacterized protein</fullName>
    </submittedName>
</protein>
<name>A0A0V0R3I9_PSEPJ</name>
<accession>A0A0V0R3I9</accession>
<sequence>MEIEAQKQKQTDEIQQDIQHKQTFRDIILCASDIVIDGFPISFGIMIEILLQTVSLHFAGTLEDKKKYSAIGLVMVLYSTCGGVFLNFANLGMEYDIYGVIIGLNFANIFGFILIFSYLKIFKLFPKLDFSQLYENFGQFTKECLLMALPDQIDVWCFEFNNILVVQFLQFLKDQLLH</sequence>
<feature type="transmembrane region" description="Helical" evidence="1">
    <location>
        <begin position="97"/>
        <end position="119"/>
    </location>
</feature>
<keyword evidence="3" id="KW-1185">Reference proteome</keyword>
<gene>
    <name evidence="2" type="ORF">PPERSA_01965</name>
</gene>
<organism evidence="2 3">
    <name type="scientific">Pseudocohnilembus persalinus</name>
    <name type="common">Ciliate</name>
    <dbReference type="NCBI Taxonomy" id="266149"/>
    <lineage>
        <taxon>Eukaryota</taxon>
        <taxon>Sar</taxon>
        <taxon>Alveolata</taxon>
        <taxon>Ciliophora</taxon>
        <taxon>Intramacronucleata</taxon>
        <taxon>Oligohymenophorea</taxon>
        <taxon>Scuticociliatia</taxon>
        <taxon>Philasterida</taxon>
        <taxon>Pseudocohnilembidae</taxon>
        <taxon>Pseudocohnilembus</taxon>
    </lineage>
</organism>
<reference evidence="2 3" key="1">
    <citation type="journal article" date="2015" name="Sci. Rep.">
        <title>Genome of the facultative scuticociliatosis pathogen Pseudocohnilembus persalinus provides insight into its virulence through horizontal gene transfer.</title>
        <authorList>
            <person name="Xiong J."/>
            <person name="Wang G."/>
            <person name="Cheng J."/>
            <person name="Tian M."/>
            <person name="Pan X."/>
            <person name="Warren A."/>
            <person name="Jiang C."/>
            <person name="Yuan D."/>
            <person name="Miao W."/>
        </authorList>
    </citation>
    <scope>NUCLEOTIDE SEQUENCE [LARGE SCALE GENOMIC DNA]</scope>
    <source>
        <strain evidence="2">36N120E</strain>
    </source>
</reference>
<keyword evidence="1" id="KW-0812">Transmembrane</keyword>
<dbReference type="Proteomes" id="UP000054937">
    <property type="component" value="Unassembled WGS sequence"/>
</dbReference>
<comment type="caution">
    <text evidence="2">The sequence shown here is derived from an EMBL/GenBank/DDBJ whole genome shotgun (WGS) entry which is preliminary data.</text>
</comment>
<feature type="transmembrane region" description="Helical" evidence="1">
    <location>
        <begin position="71"/>
        <end position="91"/>
    </location>
</feature>
<dbReference type="EMBL" id="LDAU01000055">
    <property type="protein sequence ID" value="KRX09078.1"/>
    <property type="molecule type" value="Genomic_DNA"/>
</dbReference>
<dbReference type="InParanoid" id="A0A0V0R3I9"/>